<keyword evidence="4" id="KW-0647">Proteasome</keyword>
<evidence type="ECO:0000259" key="7">
    <source>
        <dbReference type="Pfam" id="PF24492"/>
    </source>
</evidence>
<dbReference type="EMBL" id="HBHZ01005656">
    <property type="protein sequence ID" value="CAE0191268.1"/>
    <property type="molecule type" value="Transcribed_RNA"/>
</dbReference>
<dbReference type="PANTHER" id="PTHR23346:SF19">
    <property type="entry name" value="PROTEASOME ADAPTER AND SCAFFOLD PROTEIN ECM29"/>
    <property type="match status" value="1"/>
</dbReference>
<evidence type="ECO:0000256" key="4">
    <source>
        <dbReference type="ARBA" id="ARBA00022942"/>
    </source>
</evidence>
<proteinExistence type="predicted"/>
<keyword evidence="3" id="KW-0677">Repeat</keyword>
<dbReference type="GO" id="GO:0036503">
    <property type="term" value="P:ERAD pathway"/>
    <property type="evidence" value="ECO:0007669"/>
    <property type="project" value="TreeGrafter"/>
</dbReference>
<evidence type="ECO:0000256" key="5">
    <source>
        <dbReference type="SAM" id="MobiDB-lite"/>
    </source>
</evidence>
<organism evidence="8">
    <name type="scientific">Chloropicon roscoffensis</name>
    <dbReference type="NCBI Taxonomy" id="1461544"/>
    <lineage>
        <taxon>Eukaryota</taxon>
        <taxon>Viridiplantae</taxon>
        <taxon>Chlorophyta</taxon>
        <taxon>Chloropicophyceae</taxon>
        <taxon>Chloropicales</taxon>
        <taxon>Chloropicaceae</taxon>
        <taxon>Chloropicon</taxon>
    </lineage>
</organism>
<reference evidence="8" key="1">
    <citation type="submission" date="2021-01" db="EMBL/GenBank/DDBJ databases">
        <authorList>
            <person name="Corre E."/>
            <person name="Pelletier E."/>
            <person name="Niang G."/>
            <person name="Scheremetjew M."/>
            <person name="Finn R."/>
            <person name="Kale V."/>
            <person name="Holt S."/>
            <person name="Cochrane G."/>
            <person name="Meng A."/>
            <person name="Brown T."/>
            <person name="Cohen L."/>
        </authorList>
    </citation>
    <scope>NUCLEOTIDE SEQUENCE</scope>
    <source>
        <strain evidence="8">RCC1871</strain>
    </source>
</reference>
<dbReference type="Pfam" id="PF13001">
    <property type="entry name" value="ECM29_N"/>
    <property type="match status" value="1"/>
</dbReference>
<feature type="domain" description="Proteasome adapter and scaffold protein ECM29 HEAT-repeat" evidence="7">
    <location>
        <begin position="1171"/>
        <end position="1326"/>
    </location>
</feature>
<dbReference type="GO" id="GO:0060090">
    <property type="term" value="F:molecular adaptor activity"/>
    <property type="evidence" value="ECO:0007669"/>
    <property type="project" value="InterPro"/>
</dbReference>
<evidence type="ECO:0000259" key="6">
    <source>
        <dbReference type="Pfam" id="PF13001"/>
    </source>
</evidence>
<evidence type="ECO:0000313" key="8">
    <source>
        <dbReference type="EMBL" id="CAE0191268.1"/>
    </source>
</evidence>
<dbReference type="PANTHER" id="PTHR23346">
    <property type="entry name" value="TRANSLATIONAL ACTIVATOR GCN1-RELATED"/>
    <property type="match status" value="1"/>
</dbReference>
<comment type="subcellular location">
    <subcellularLocation>
        <location evidence="1">Cytoplasm</location>
    </subcellularLocation>
</comment>
<name>A0A7S3CBK2_9CHLO</name>
<dbReference type="GO" id="GO:0005737">
    <property type="term" value="C:cytoplasm"/>
    <property type="evidence" value="ECO:0007669"/>
    <property type="project" value="UniProtKB-SubCell"/>
</dbReference>
<accession>A0A7S3CBK2</accession>
<evidence type="ECO:0000256" key="3">
    <source>
        <dbReference type="ARBA" id="ARBA00022737"/>
    </source>
</evidence>
<feature type="region of interest" description="Disordered" evidence="5">
    <location>
        <begin position="1526"/>
        <end position="1552"/>
    </location>
</feature>
<sequence length="1567" mass="171576">MTEEDDVRRADALDRVLTRLALTSEKNSQQVIQKLLPAVISELSCSSAKVVLQKVIQILSTCNKVLAAQPEVKIPVVPLLQVCLEENASQVARSYALMYAEKGFLREDADFQAKMLQKIFDSLEAFKAASTRSVMYRLALVSLGSGGGGDGEVRLGRGKANFLEFALHFVLYQGPYNTRAVVSPGLSLELMGSLRCQDEDYDNTVRRKVRMLKFLAREAEAELLLPVLLAASEDPNESVSSLGESLLRKRAAISNVKPLVDLEDKGLIDRLFGLFHGSIQAVSEASKKVEPASLGLRVRILGCFIRSLRAANGFPLSLKTIFESLYGAGSNARLKLAGMEYCIWTLQHADQDQLRLVGPLVLQGLVKSLTGQRPATLDQGSVRLRAFSYEGIAELSKRLPQAFSDNVEIIGVLMREVTTEVEQVKVSAMECLRLIASAYKSTGSDAKAKLEQMLNVTVSSPSVTLRLLSVAWASTVFKTQDLHGLFLVIQATGDAEESVSQEAEKLLKWERLQEEAGKGAVSTSKMHEYFVKRHGGADNDRVLMTMIKAIRCVRTGELRHAREDLGLSSSPLLTQGLRSEAKETVLEAVQLLLVEAYAGFGVQVDPSIFRTLMGHANLMVRKGAARLFACTSSLELLEGVMDNLLRLSIKKDFEKMESLCLCLSLRLGHAAAAGVALPSSLTDRFHDYWMDDEATDSLSRAFCESVGIMAACNVGGIEYSRYTIKLKKLAESTAVSTVKEAVLALGRIHCHLGPSASELSLFLLDLVPKLKEEKLVFALGEALAILSGAPINLHSLLLFDSQLMEEGLAELCPEKTSLANSSGDPKILEAVVSKHAMSPDPKTRRNAAIVMVSIIKRVPAVVAEKCVEIQSCFTELVADSDSVTQNFASMGVSLVFQVSPPETRTLLVNNLVGVLTAGRGAKKQKLAADTKLFDGDVLGRDPAGNKIETYRHLCSMAHDVGGGSDLVYKFINLFNEKALLNSMSGAALGLQEISKIAQEELKPLLPKLVPKLFRMMHDPSPAVAEGMELFWAGLVDDPKDVVTRFFPGICEELLNHLTSNLWRSRQSSAAALTSLVPGRRWLELSPYFVRMWDLCFRVMDDIKETVRLEAISLATTLKRTTVRLCESSESGVPEVVLPVLLPKLASPVKEVKAISLQVLHHLVKFSNPDVLRGHMVAISSHLLEALSGLENTTLNYIEQHAERVGIDKDELDNLRIQAANSSMVGDMLDRLSGSCDQTNIESFCLKMQNLLKSGFGTNTRAGTCKFLSSVILRMRHDMKPFSRKLLKTLVTSSRASPPAVVRAYSGTFAILAKFSSESAVSKTLDIILENVQSDEAREQRFAGVFLLDLCRLASDVFVAMRDRILPPVFVLMHHTEEKKVAELFSSIWAEGAPSDAAALRLYHAEIVDLCSSHLDSDSWHTRSAAARAVVSVVKKARKSDFKLPFEHSARLSAQLALKLNGRYWKGVESVVEALALMGGDLALATLLKCLKRKKLQLATIDALALTTSMIAAGAKEQQTALRDLLQELANPSADRDEDEDENEDSMKGAAKVKEKAAKLLSQLDVEE</sequence>
<evidence type="ECO:0000256" key="1">
    <source>
        <dbReference type="ARBA" id="ARBA00004496"/>
    </source>
</evidence>
<gene>
    <name evidence="8" type="ORF">CROS1456_LOCUS4358</name>
</gene>
<dbReference type="GO" id="GO:0043248">
    <property type="term" value="P:proteasome assembly"/>
    <property type="evidence" value="ECO:0007669"/>
    <property type="project" value="InterPro"/>
</dbReference>
<dbReference type="Gene3D" id="1.25.10.10">
    <property type="entry name" value="Leucine-rich Repeat Variant"/>
    <property type="match status" value="2"/>
</dbReference>
<dbReference type="GO" id="GO:0000502">
    <property type="term" value="C:proteasome complex"/>
    <property type="evidence" value="ECO:0007669"/>
    <property type="project" value="UniProtKB-KW"/>
</dbReference>
<dbReference type="GO" id="GO:0005634">
    <property type="term" value="C:nucleus"/>
    <property type="evidence" value="ECO:0007669"/>
    <property type="project" value="TreeGrafter"/>
</dbReference>
<protein>
    <submittedName>
        <fullName evidence="8">Uncharacterized protein</fullName>
    </submittedName>
</protein>
<evidence type="ECO:0000256" key="2">
    <source>
        <dbReference type="ARBA" id="ARBA00022490"/>
    </source>
</evidence>
<dbReference type="InterPro" id="IPR055443">
    <property type="entry name" value="HEAT_ECM29"/>
</dbReference>
<dbReference type="InterPro" id="IPR016024">
    <property type="entry name" value="ARM-type_fold"/>
</dbReference>
<dbReference type="InterPro" id="IPR024372">
    <property type="entry name" value="Ecm29_N"/>
</dbReference>
<dbReference type="SUPFAM" id="SSF48371">
    <property type="entry name" value="ARM repeat"/>
    <property type="match status" value="4"/>
</dbReference>
<dbReference type="InterPro" id="IPR011989">
    <property type="entry name" value="ARM-like"/>
</dbReference>
<dbReference type="Pfam" id="PF24492">
    <property type="entry name" value="HEAT_ECM29"/>
    <property type="match status" value="1"/>
</dbReference>
<keyword evidence="2" id="KW-0963">Cytoplasm</keyword>
<feature type="domain" description="Proteasome component Ecm29 N-terminal" evidence="6">
    <location>
        <begin position="13"/>
        <end position="491"/>
    </location>
</feature>